<evidence type="ECO:0000256" key="3">
    <source>
        <dbReference type="ARBA" id="ARBA00022729"/>
    </source>
</evidence>
<evidence type="ECO:0000256" key="5">
    <source>
        <dbReference type="ARBA" id="ARBA00023136"/>
    </source>
</evidence>
<evidence type="ECO:0000256" key="1">
    <source>
        <dbReference type="ARBA" id="ARBA00004236"/>
    </source>
</evidence>
<organism evidence="12 13">
    <name type="scientific">Sparus aurata</name>
    <name type="common">Gilthead sea bream</name>
    <dbReference type="NCBI Taxonomy" id="8175"/>
    <lineage>
        <taxon>Eukaryota</taxon>
        <taxon>Metazoa</taxon>
        <taxon>Chordata</taxon>
        <taxon>Craniata</taxon>
        <taxon>Vertebrata</taxon>
        <taxon>Euteleostomi</taxon>
        <taxon>Actinopterygii</taxon>
        <taxon>Neopterygii</taxon>
        <taxon>Teleostei</taxon>
        <taxon>Neoteleostei</taxon>
        <taxon>Acanthomorphata</taxon>
        <taxon>Eupercaria</taxon>
        <taxon>Spariformes</taxon>
        <taxon>Sparidae</taxon>
        <taxon>Sparus</taxon>
    </lineage>
</organism>
<feature type="domain" description="Ig-like" evidence="11">
    <location>
        <begin position="4"/>
        <end position="135"/>
    </location>
</feature>
<name>A0A671Y1P2_SPAAU</name>
<dbReference type="SMART" id="SM00406">
    <property type="entry name" value="IGv"/>
    <property type="match status" value="2"/>
</dbReference>
<evidence type="ECO:0000256" key="4">
    <source>
        <dbReference type="ARBA" id="ARBA00022859"/>
    </source>
</evidence>
<dbReference type="SUPFAM" id="SSF48726">
    <property type="entry name" value="Immunoglobulin"/>
    <property type="match status" value="2"/>
</dbReference>
<dbReference type="InterPro" id="IPR013106">
    <property type="entry name" value="Ig_V-set"/>
</dbReference>
<keyword evidence="6" id="KW-1015">Disulfide bond</keyword>
<gene>
    <name evidence="12" type="primary">LOC115590173</name>
</gene>
<dbReference type="RefSeq" id="XP_030287294.1">
    <property type="nucleotide sequence ID" value="XM_030431434.1"/>
</dbReference>
<comment type="subcellular location">
    <subcellularLocation>
        <location evidence="1">Cell membrane</location>
    </subcellularLocation>
</comment>
<feature type="signal peptide" evidence="10">
    <location>
        <begin position="1"/>
        <end position="21"/>
    </location>
</feature>
<keyword evidence="7" id="KW-0325">Glycoprotein</keyword>
<dbReference type="GO" id="GO:0009617">
    <property type="term" value="P:response to bacterium"/>
    <property type="evidence" value="ECO:0007669"/>
    <property type="project" value="TreeGrafter"/>
</dbReference>
<dbReference type="Gene3D" id="2.60.40.10">
    <property type="entry name" value="Immunoglobulins"/>
    <property type="match status" value="2"/>
</dbReference>
<dbReference type="PANTHER" id="PTHR19433">
    <property type="entry name" value="T-CELL RECEPTOR ALPHA CHAIN V REGION-RELATED"/>
    <property type="match status" value="1"/>
</dbReference>
<accession>A0A671Y1P2</accession>
<dbReference type="PANTHER" id="PTHR19433:SF127">
    <property type="entry name" value="NITR9"/>
    <property type="match status" value="1"/>
</dbReference>
<keyword evidence="4" id="KW-0391">Immunity</keyword>
<feature type="chain" id="PRO_5025685854" evidence="10">
    <location>
        <begin position="22"/>
        <end position="339"/>
    </location>
</feature>
<reference evidence="12" key="2">
    <citation type="submission" date="2025-08" db="UniProtKB">
        <authorList>
            <consortium name="Ensembl"/>
        </authorList>
    </citation>
    <scope>IDENTIFICATION</scope>
</reference>
<evidence type="ECO:0000313" key="12">
    <source>
        <dbReference type="Ensembl" id="ENSSAUP00010055041.1"/>
    </source>
</evidence>
<dbReference type="GO" id="GO:0002376">
    <property type="term" value="P:immune system process"/>
    <property type="evidence" value="ECO:0007669"/>
    <property type="project" value="UniProtKB-KW"/>
</dbReference>
<evidence type="ECO:0000256" key="2">
    <source>
        <dbReference type="ARBA" id="ARBA00022475"/>
    </source>
</evidence>
<evidence type="ECO:0000259" key="11">
    <source>
        <dbReference type="PROSITE" id="PS50835"/>
    </source>
</evidence>
<dbReference type="InterPro" id="IPR036179">
    <property type="entry name" value="Ig-like_dom_sf"/>
</dbReference>
<keyword evidence="9" id="KW-1133">Transmembrane helix</keyword>
<reference evidence="12" key="3">
    <citation type="submission" date="2025-09" db="UniProtKB">
        <authorList>
            <consortium name="Ensembl"/>
        </authorList>
    </citation>
    <scope>IDENTIFICATION</scope>
</reference>
<evidence type="ECO:0000256" key="10">
    <source>
        <dbReference type="SAM" id="SignalP"/>
    </source>
</evidence>
<dbReference type="SMART" id="SM00409">
    <property type="entry name" value="IG"/>
    <property type="match status" value="2"/>
</dbReference>
<dbReference type="InterPro" id="IPR052051">
    <property type="entry name" value="TCR_complex_component"/>
</dbReference>
<dbReference type="InterPro" id="IPR007110">
    <property type="entry name" value="Ig-like_dom"/>
</dbReference>
<evidence type="ECO:0000256" key="7">
    <source>
        <dbReference type="ARBA" id="ARBA00023180"/>
    </source>
</evidence>
<evidence type="ECO:0000256" key="6">
    <source>
        <dbReference type="ARBA" id="ARBA00023157"/>
    </source>
</evidence>
<evidence type="ECO:0000313" key="13">
    <source>
        <dbReference type="Proteomes" id="UP000472265"/>
    </source>
</evidence>
<dbReference type="InParanoid" id="A0A671Y1P2"/>
<dbReference type="AlphaFoldDB" id="A0A671Y1P2"/>
<dbReference type="GO" id="GO:0005886">
    <property type="term" value="C:plasma membrane"/>
    <property type="evidence" value="ECO:0007669"/>
    <property type="project" value="UniProtKB-SubCell"/>
</dbReference>
<feature type="domain" description="Ig-like" evidence="11">
    <location>
        <begin position="144"/>
        <end position="255"/>
    </location>
</feature>
<keyword evidence="13" id="KW-1185">Reference proteome</keyword>
<evidence type="ECO:0000256" key="8">
    <source>
        <dbReference type="SAM" id="MobiDB-lite"/>
    </source>
</evidence>
<dbReference type="Proteomes" id="UP000472265">
    <property type="component" value="Chromosome 10"/>
</dbReference>
<dbReference type="OMA" id="FRECVYS"/>
<reference evidence="12" key="1">
    <citation type="submission" date="2021-04" db="EMBL/GenBank/DDBJ databases">
        <authorList>
            <consortium name="Wellcome Sanger Institute Data Sharing"/>
        </authorList>
    </citation>
    <scope>NUCLEOTIDE SEQUENCE [LARGE SCALE GENOMIC DNA]</scope>
</reference>
<dbReference type="Ensembl" id="ENSSAUT00010057831.1">
    <property type="protein sequence ID" value="ENSSAUP00010055041.1"/>
    <property type="gene ID" value="ENSSAUG00010022646.1"/>
</dbReference>
<dbReference type="PROSITE" id="PS50835">
    <property type="entry name" value="IG_LIKE"/>
    <property type="match status" value="2"/>
</dbReference>
<keyword evidence="2" id="KW-1003">Cell membrane</keyword>
<proteinExistence type="predicted"/>
<dbReference type="InterPro" id="IPR003599">
    <property type="entry name" value="Ig_sub"/>
</dbReference>
<dbReference type="Pfam" id="PF07686">
    <property type="entry name" value="V-set"/>
    <property type="match status" value="2"/>
</dbReference>
<keyword evidence="9" id="KW-0812">Transmembrane</keyword>
<protein>
    <submittedName>
        <fullName evidence="12">Uncharacterized LOC115590173</fullName>
    </submittedName>
</protein>
<keyword evidence="5 9" id="KW-0472">Membrane</keyword>
<sequence>MTPPSFALFFTCVFMANMAHMTTFKQSSLDFQSVDVGASVALPCSCQDDKVVMFYWYKQSVGQTPTLVSTFYKQNNNATLYDEFWNNPRFSLDTENRNYHLKISDLQISDSATYYCIGSNLYDFEFEFCDGTTVSVKGSGLNIPASIHQSESGSIQPGGSATLNCTVHTGTCDGEHSVYWFKHSQESHPGLIYTHGGRTDQCEKTDNTQTHTCVYNLPMKSLNRSHAGTYYCAVASCGHMLFGDGTNGDLKDTVDSLVLVYCLSAALTFTTVLVVLLAFSVYKMNKINCQCTETSTPDALFHQDAESLHYAALRAHKPNRSRRQRNNTDSECVYSSVKP</sequence>
<feature type="region of interest" description="Disordered" evidence="8">
    <location>
        <begin position="317"/>
        <end position="339"/>
    </location>
</feature>
<feature type="transmembrane region" description="Helical" evidence="9">
    <location>
        <begin position="258"/>
        <end position="279"/>
    </location>
</feature>
<evidence type="ECO:0000256" key="9">
    <source>
        <dbReference type="SAM" id="Phobius"/>
    </source>
</evidence>
<keyword evidence="3 10" id="KW-0732">Signal</keyword>
<dbReference type="InterPro" id="IPR013783">
    <property type="entry name" value="Ig-like_fold"/>
</dbReference>
<dbReference type="OrthoDB" id="6370831at2759"/>
<dbReference type="GeneID" id="115590173"/>
<dbReference type="GeneTree" id="ENSGT00950000182968"/>